<gene>
    <name evidence="1" type="ORF">B0I18_107169</name>
</gene>
<dbReference type="Proteomes" id="UP000240572">
    <property type="component" value="Unassembled WGS sequence"/>
</dbReference>
<evidence type="ECO:0000313" key="2">
    <source>
        <dbReference type="Proteomes" id="UP000240572"/>
    </source>
</evidence>
<comment type="caution">
    <text evidence="1">The sequence shown here is derived from an EMBL/GenBank/DDBJ whole genome shotgun (WGS) entry which is preliminary data.</text>
</comment>
<dbReference type="RefSeq" id="WP_106524031.1">
    <property type="nucleotide sequence ID" value="NZ_PYGD01000007.1"/>
</dbReference>
<dbReference type="AlphaFoldDB" id="A0A2P8D0L7"/>
<dbReference type="EMBL" id="PYGD01000007">
    <property type="protein sequence ID" value="PSK90758.1"/>
    <property type="molecule type" value="Genomic_DNA"/>
</dbReference>
<accession>A0A2P8D0L7</accession>
<evidence type="ECO:0000313" key="1">
    <source>
        <dbReference type="EMBL" id="PSK90758.1"/>
    </source>
</evidence>
<reference evidence="1 2" key="1">
    <citation type="submission" date="2018-03" db="EMBL/GenBank/DDBJ databases">
        <title>Genomic Encyclopedia of Type Strains, Phase III (KMG-III): the genomes of soil and plant-associated and newly described type strains.</title>
        <authorList>
            <person name="Whitman W."/>
        </authorList>
    </citation>
    <scope>NUCLEOTIDE SEQUENCE [LARGE SCALE GENOMIC DNA]</scope>
    <source>
        <strain evidence="1 2">CGMCC 1.12700</strain>
    </source>
</reference>
<protein>
    <submittedName>
        <fullName evidence="1">Uncharacterized protein</fullName>
    </submittedName>
</protein>
<keyword evidence="2" id="KW-1185">Reference proteome</keyword>
<organism evidence="1 2">
    <name type="scientific">Taibaiella chishuiensis</name>
    <dbReference type="NCBI Taxonomy" id="1434707"/>
    <lineage>
        <taxon>Bacteria</taxon>
        <taxon>Pseudomonadati</taxon>
        <taxon>Bacteroidota</taxon>
        <taxon>Chitinophagia</taxon>
        <taxon>Chitinophagales</taxon>
        <taxon>Chitinophagaceae</taxon>
        <taxon>Taibaiella</taxon>
    </lineage>
</organism>
<proteinExistence type="predicted"/>
<name>A0A2P8D0L7_9BACT</name>
<sequence length="145" mass="15234">MKKISLFFALFLVLGLGKSFAGYLNVINMTNCPFQFYSGIGSIVSGSTTYQFTFGTVNINPGSNFFANPTLLTGFATNAPASAQASGCVEITKVNGPGGAAFPIGKMAPYTTYASTNNPTCNAGNNYTMTWNTGSNNCDAVILIF</sequence>